<dbReference type="InterPro" id="IPR016181">
    <property type="entry name" value="Acyl_CoA_acyltransferase"/>
</dbReference>
<dbReference type="SUPFAM" id="SSF55729">
    <property type="entry name" value="Acyl-CoA N-acyltransferases (Nat)"/>
    <property type="match status" value="1"/>
</dbReference>
<dbReference type="EMBL" id="MSIF01000001">
    <property type="protein sequence ID" value="OLF13943.1"/>
    <property type="molecule type" value="Genomic_DNA"/>
</dbReference>
<evidence type="ECO:0000259" key="1">
    <source>
        <dbReference type="PROSITE" id="PS51186"/>
    </source>
</evidence>
<keyword evidence="3" id="KW-1185">Reference proteome</keyword>
<dbReference type="InterPro" id="IPR051531">
    <property type="entry name" value="N-acetyltransferase"/>
</dbReference>
<dbReference type="PROSITE" id="PS51186">
    <property type="entry name" value="GNAT"/>
    <property type="match status" value="1"/>
</dbReference>
<feature type="domain" description="N-acetyltransferase" evidence="1">
    <location>
        <begin position="14"/>
        <end position="169"/>
    </location>
</feature>
<comment type="caution">
    <text evidence="2">The sequence shown here is derived from an EMBL/GenBank/DDBJ whole genome shotgun (WGS) entry which is preliminary data.</text>
</comment>
<dbReference type="InterPro" id="IPR000182">
    <property type="entry name" value="GNAT_dom"/>
</dbReference>
<dbReference type="Pfam" id="PF13302">
    <property type="entry name" value="Acetyltransf_3"/>
    <property type="match status" value="1"/>
</dbReference>
<dbReference type="AlphaFoldDB" id="A0A7Z1B0N5"/>
<evidence type="ECO:0000313" key="2">
    <source>
        <dbReference type="EMBL" id="OLF13943.1"/>
    </source>
</evidence>
<dbReference type="Gene3D" id="3.40.630.30">
    <property type="match status" value="1"/>
</dbReference>
<dbReference type="RefSeq" id="WP_075130891.1">
    <property type="nucleotide sequence ID" value="NZ_MSIF01000001.1"/>
</dbReference>
<sequence>MSDEPGPEIVTHRLLLTRIAERDTADLVAMLIKPEVHEFIGGMTLTPLEATQWVRRWIRGSANPDVLWINYVARRSPGDQFVGLAQATVTLGQDHTGCELAYLVDPPAQHQGYGTEMMRGFHAELRDTLRPGEFTANILPGHTASEGVAKAVGLAPTTELVDGERVWRE</sequence>
<organism evidence="2 3">
    <name type="scientific">Actinophytocola xinjiangensis</name>
    <dbReference type="NCBI Taxonomy" id="485602"/>
    <lineage>
        <taxon>Bacteria</taxon>
        <taxon>Bacillati</taxon>
        <taxon>Actinomycetota</taxon>
        <taxon>Actinomycetes</taxon>
        <taxon>Pseudonocardiales</taxon>
        <taxon>Pseudonocardiaceae</taxon>
    </lineage>
</organism>
<dbReference type="Proteomes" id="UP000185696">
    <property type="component" value="Unassembled WGS sequence"/>
</dbReference>
<reference evidence="2 3" key="1">
    <citation type="submission" date="2016-12" db="EMBL/GenBank/DDBJ databases">
        <title>The draft genome sequence of Actinophytocola xinjiangensis.</title>
        <authorList>
            <person name="Wang W."/>
            <person name="Yuan L."/>
        </authorList>
    </citation>
    <scope>NUCLEOTIDE SEQUENCE [LARGE SCALE GENOMIC DNA]</scope>
    <source>
        <strain evidence="2 3">CGMCC 4.4663</strain>
    </source>
</reference>
<dbReference type="CDD" id="cd04301">
    <property type="entry name" value="NAT_SF"/>
    <property type="match status" value="1"/>
</dbReference>
<dbReference type="GO" id="GO:0016747">
    <property type="term" value="F:acyltransferase activity, transferring groups other than amino-acyl groups"/>
    <property type="evidence" value="ECO:0007669"/>
    <property type="project" value="InterPro"/>
</dbReference>
<accession>A0A7Z1B0N5</accession>
<proteinExistence type="predicted"/>
<protein>
    <recommendedName>
        <fullName evidence="1">N-acetyltransferase domain-containing protein</fullName>
    </recommendedName>
</protein>
<evidence type="ECO:0000313" key="3">
    <source>
        <dbReference type="Proteomes" id="UP000185696"/>
    </source>
</evidence>
<dbReference type="PANTHER" id="PTHR43792">
    <property type="entry name" value="GNAT FAMILY, PUTATIVE (AFU_ORTHOLOGUE AFUA_3G00765)-RELATED-RELATED"/>
    <property type="match status" value="1"/>
</dbReference>
<gene>
    <name evidence="2" type="ORF">BLA60_01805</name>
</gene>
<dbReference type="PANTHER" id="PTHR43792:SF16">
    <property type="entry name" value="N-ACETYLTRANSFERASE DOMAIN-CONTAINING PROTEIN"/>
    <property type="match status" value="1"/>
</dbReference>
<name>A0A7Z1B0N5_9PSEU</name>